<comment type="similarity">
    <text evidence="1">Belongs to the glycosyl hydrolase 2 family.</text>
</comment>
<feature type="domain" description="Glycoside hydrolase family 2" evidence="7">
    <location>
        <begin position="679"/>
        <end position="780"/>
    </location>
</feature>
<dbReference type="Proteomes" id="UP000002071">
    <property type="component" value="Chromosome"/>
</dbReference>
<dbReference type="InterPro" id="IPR013783">
    <property type="entry name" value="Ig-like_fold"/>
</dbReference>
<feature type="domain" description="Glycoside hydrolase family 2 catalytic" evidence="5">
    <location>
        <begin position="291"/>
        <end position="451"/>
    </location>
</feature>
<dbReference type="Gene3D" id="2.60.120.260">
    <property type="entry name" value="Galactose-binding domain-like"/>
    <property type="match status" value="1"/>
</dbReference>
<evidence type="ECO:0000256" key="3">
    <source>
        <dbReference type="ARBA" id="ARBA00023295"/>
    </source>
</evidence>
<reference evidence="8 9" key="1">
    <citation type="journal article" date="2009" name="Stand. Genomic Sci.">
        <title>Complete genome sequence of Halorhabdus utahensis type strain (AX-2).</title>
        <authorList>
            <person name="Anderson I."/>
            <person name="Tindall B.J."/>
            <person name="Pomrenke H."/>
            <person name="Goker M."/>
            <person name="Lapidus A."/>
            <person name="Nolan M."/>
            <person name="Copeland A."/>
            <person name="Glavina Del Rio T."/>
            <person name="Chen F."/>
            <person name="Tice H."/>
            <person name="Cheng J.F."/>
            <person name="Lucas S."/>
            <person name="Chertkov O."/>
            <person name="Bruce D."/>
            <person name="Brettin T."/>
            <person name="Detter J.C."/>
            <person name="Han C."/>
            <person name="Goodwin L."/>
            <person name="Land M."/>
            <person name="Hauser L."/>
            <person name="Chang Y.J."/>
            <person name="Jeffries C.D."/>
            <person name="Pitluck S."/>
            <person name="Pati A."/>
            <person name="Mavromatis K."/>
            <person name="Ivanova N."/>
            <person name="Ovchinnikova G."/>
            <person name="Chen A."/>
            <person name="Palaniappan K."/>
            <person name="Chain P."/>
            <person name="Rohde M."/>
            <person name="Bristow J."/>
            <person name="Eisen J.A."/>
            <person name="Markowitz V."/>
            <person name="Hugenholtz P."/>
            <person name="Kyrpides N.C."/>
            <person name="Klenk H.P."/>
        </authorList>
    </citation>
    <scope>NUCLEOTIDE SEQUENCE [LARGE SCALE GENOMIC DNA]</scope>
    <source>
        <strain evidence="9">DSM 12940 / JCM 11049 / AX-2</strain>
    </source>
</reference>
<keyword evidence="9" id="KW-1185">Reference proteome</keyword>
<dbReference type="SUPFAM" id="SSF49303">
    <property type="entry name" value="beta-Galactosidase/glucuronidase domain"/>
    <property type="match status" value="1"/>
</dbReference>
<dbReference type="Gene3D" id="2.60.40.10">
    <property type="entry name" value="Immunoglobulins"/>
    <property type="match status" value="3"/>
</dbReference>
<evidence type="ECO:0000259" key="7">
    <source>
        <dbReference type="Pfam" id="PF18565"/>
    </source>
</evidence>
<dbReference type="PANTHER" id="PTHR42732:SF1">
    <property type="entry name" value="BETA-MANNOSIDASE"/>
    <property type="match status" value="1"/>
</dbReference>
<dbReference type="HOGENOM" id="CLU_006501_0_1_2"/>
<dbReference type="Gene3D" id="3.20.20.80">
    <property type="entry name" value="Glycosidases"/>
    <property type="match status" value="1"/>
</dbReference>
<dbReference type="PRINTS" id="PR00132">
    <property type="entry name" value="GLHYDRLASE2"/>
</dbReference>
<dbReference type="InterPro" id="IPR051913">
    <property type="entry name" value="GH2_Domain-Containing"/>
</dbReference>
<sequence length="787" mass="86943">MTAFTGPTEQHRRTRRLETGWRFHHGDAEGAADPDFADDDWRPVEAPHDWSIEGPFDPESPAGSAQAFLPGGVGWYRRELPSDVEGETVYLRFDGVYRDSDVYLKGEHVGNRPNGYTSFNHDVSGVEGSETLAVRVDNTDLPNCRWYSGSGIYRHVHLIETSALHVVPWGTDVRTPAVTERRARVDVHTEVANDAEEAAVCTLSTTVYDPAGEVVAEAATEQRFAAGQQHTFEQELAVAEPALWSPETPERYHVRSVVHRQDPDGTAETTGEPVDDYVTQFGIRTVTFSADEGVLLNGESMNLKGVNLHHSAGALGAAVPERALERRLETLAAMGANAIRTAHNPPQPELLELCDRMGFLVIDEAFDKWRHEKTGKFFEEWWREDLAAMIRRDRNHPSVIAWSVGNESYDHGEAEMLDDLEMLVEAANDLDPTRPATYGSPAWGDGHEGILKNAEAVAERVDLFSGNYMEHHYDDLRERGVDVPIVGSECRPFFRGSGDDPLAFVPPNPWFDVAERDDVVGQFIWSGFDYLGEAREWPSKGWPTGLIDTCGVPKPPAAFHRSVWSDEPMVEIAAFDPARERAPARPAWSWPALAGHWTFPDREDSRGFVHVVTFTNAETVTLYQNDERLGVQHLADNPDHMIEWYVPYESGTLRAVAETDGEVVATHELQTAGDPARVELDPDREAITADGQDLVYADARIVDDDGVVVPRADHEIECSVSGAGDLAGVDNGDLASNESYTDSRRSAYHGTALAIVQADRSPGEVTITADVEGLEGDEVTIPVQAPE</sequence>
<dbReference type="GO" id="GO:0004553">
    <property type="term" value="F:hydrolase activity, hydrolyzing O-glycosyl compounds"/>
    <property type="evidence" value="ECO:0007669"/>
    <property type="project" value="InterPro"/>
</dbReference>
<dbReference type="EMBL" id="CP001687">
    <property type="protein sequence ID" value="ACV12278.1"/>
    <property type="molecule type" value="Genomic_DNA"/>
</dbReference>
<dbReference type="STRING" id="519442.Huta_2111"/>
<dbReference type="Pfam" id="PF00703">
    <property type="entry name" value="Glyco_hydro_2"/>
    <property type="match status" value="1"/>
</dbReference>
<dbReference type="CAZy" id="GH2">
    <property type="family name" value="Glycoside Hydrolase Family 2"/>
</dbReference>
<dbReference type="RefSeq" id="WP_015789849.1">
    <property type="nucleotide sequence ID" value="NC_013158.1"/>
</dbReference>
<dbReference type="eggNOG" id="arCOG07337">
    <property type="taxonomic scope" value="Archaea"/>
</dbReference>
<dbReference type="SUPFAM" id="SSF51445">
    <property type="entry name" value="(Trans)glycosidases"/>
    <property type="match status" value="1"/>
</dbReference>
<dbReference type="InterPro" id="IPR008979">
    <property type="entry name" value="Galactose-bd-like_sf"/>
</dbReference>
<dbReference type="OrthoDB" id="38162at2157"/>
<dbReference type="InterPro" id="IPR036156">
    <property type="entry name" value="Beta-gal/glucu_dom_sf"/>
</dbReference>
<evidence type="ECO:0000313" key="8">
    <source>
        <dbReference type="EMBL" id="ACV12278.1"/>
    </source>
</evidence>
<dbReference type="Pfam" id="PF16355">
    <property type="entry name" value="DUF4982"/>
    <property type="match status" value="1"/>
</dbReference>
<evidence type="ECO:0000256" key="2">
    <source>
        <dbReference type="ARBA" id="ARBA00022801"/>
    </source>
</evidence>
<dbReference type="KEGG" id="hut:Huta_2111"/>
<feature type="domain" description="Glycoside hydrolase family 2 immunoglobulin-like beta-sandwich" evidence="4">
    <location>
        <begin position="174"/>
        <end position="284"/>
    </location>
</feature>
<evidence type="ECO:0000259" key="6">
    <source>
        <dbReference type="Pfam" id="PF16355"/>
    </source>
</evidence>
<evidence type="ECO:0000259" key="4">
    <source>
        <dbReference type="Pfam" id="PF00703"/>
    </source>
</evidence>
<dbReference type="InterPro" id="IPR017853">
    <property type="entry name" value="GH"/>
</dbReference>
<feature type="domain" description="DUF4982" evidence="6">
    <location>
        <begin position="609"/>
        <end position="665"/>
    </location>
</feature>
<evidence type="ECO:0000256" key="1">
    <source>
        <dbReference type="ARBA" id="ARBA00007401"/>
    </source>
</evidence>
<accession>C7NU33</accession>
<keyword evidence="3" id="KW-0326">Glycosidase</keyword>
<dbReference type="PANTHER" id="PTHR42732">
    <property type="entry name" value="BETA-GALACTOSIDASE"/>
    <property type="match status" value="1"/>
</dbReference>
<dbReference type="InterPro" id="IPR032311">
    <property type="entry name" value="DUF4982"/>
</dbReference>
<name>C7NU33_HALUD</name>
<evidence type="ECO:0000313" key="9">
    <source>
        <dbReference type="Proteomes" id="UP000002071"/>
    </source>
</evidence>
<proteinExistence type="inferred from homology"/>
<dbReference type="InterPro" id="IPR006101">
    <property type="entry name" value="Glyco_hydro_2"/>
</dbReference>
<dbReference type="AlphaFoldDB" id="C7NU33"/>
<protein>
    <submittedName>
        <fullName evidence="8">Glycoside hydrolase family 2 sugar binding</fullName>
    </submittedName>
</protein>
<dbReference type="GO" id="GO:0005975">
    <property type="term" value="P:carbohydrate metabolic process"/>
    <property type="evidence" value="ECO:0007669"/>
    <property type="project" value="InterPro"/>
</dbReference>
<dbReference type="GeneID" id="8384405"/>
<dbReference type="Pfam" id="PF02836">
    <property type="entry name" value="Glyco_hydro_2_C"/>
    <property type="match status" value="1"/>
</dbReference>
<dbReference type="InterPro" id="IPR040605">
    <property type="entry name" value="Glyco_hydro2_dom5"/>
</dbReference>
<organism evidence="8 9">
    <name type="scientific">Halorhabdus utahensis (strain DSM 12940 / JCM 11049 / AX-2)</name>
    <dbReference type="NCBI Taxonomy" id="519442"/>
    <lineage>
        <taxon>Archaea</taxon>
        <taxon>Methanobacteriati</taxon>
        <taxon>Methanobacteriota</taxon>
        <taxon>Stenosarchaea group</taxon>
        <taxon>Halobacteria</taxon>
        <taxon>Halobacteriales</taxon>
        <taxon>Haloarculaceae</taxon>
        <taxon>Halorhabdus</taxon>
    </lineage>
</organism>
<dbReference type="InterPro" id="IPR006103">
    <property type="entry name" value="Glyco_hydro_2_cat"/>
</dbReference>
<keyword evidence="2 8" id="KW-0378">Hydrolase</keyword>
<gene>
    <name evidence="8" type="ordered locus">Huta_2111</name>
</gene>
<dbReference type="Pfam" id="PF18565">
    <property type="entry name" value="Glyco_hydro2_C5"/>
    <property type="match status" value="1"/>
</dbReference>
<dbReference type="InterPro" id="IPR006102">
    <property type="entry name" value="Ig-like_GH2"/>
</dbReference>
<evidence type="ECO:0000259" key="5">
    <source>
        <dbReference type="Pfam" id="PF02836"/>
    </source>
</evidence>
<dbReference type="SUPFAM" id="SSF49785">
    <property type="entry name" value="Galactose-binding domain-like"/>
    <property type="match status" value="1"/>
</dbReference>